<name>X6LQR9_RETFI</name>
<feature type="non-terminal residue" evidence="2">
    <location>
        <position position="1"/>
    </location>
</feature>
<gene>
    <name evidence="2" type="ORF">RFI_33443</name>
</gene>
<evidence type="ECO:0000256" key="1">
    <source>
        <dbReference type="ARBA" id="ARBA00008887"/>
    </source>
</evidence>
<evidence type="ECO:0000313" key="3">
    <source>
        <dbReference type="Proteomes" id="UP000023152"/>
    </source>
</evidence>
<dbReference type="GO" id="GO:0045505">
    <property type="term" value="F:dynein intermediate chain binding"/>
    <property type="evidence" value="ECO:0007669"/>
    <property type="project" value="InterPro"/>
</dbReference>
<reference evidence="2 3" key="1">
    <citation type="journal article" date="2013" name="Curr. Biol.">
        <title>The Genome of the Foraminiferan Reticulomyxa filosa.</title>
        <authorList>
            <person name="Glockner G."/>
            <person name="Hulsmann N."/>
            <person name="Schleicher M."/>
            <person name="Noegel A.A."/>
            <person name="Eichinger L."/>
            <person name="Gallinger C."/>
            <person name="Pawlowski J."/>
            <person name="Sierra R."/>
            <person name="Euteneuer U."/>
            <person name="Pillet L."/>
            <person name="Moustafa A."/>
            <person name="Platzer M."/>
            <person name="Groth M."/>
            <person name="Szafranski K."/>
            <person name="Schliwa M."/>
        </authorList>
    </citation>
    <scope>NUCLEOTIDE SEQUENCE [LARGE SCALE GENOMIC DNA]</scope>
</reference>
<dbReference type="GO" id="GO:0007018">
    <property type="term" value="P:microtubule-based movement"/>
    <property type="evidence" value="ECO:0007669"/>
    <property type="project" value="InterPro"/>
</dbReference>
<dbReference type="AlphaFoldDB" id="X6LQR9"/>
<feature type="non-terminal residue" evidence="2">
    <location>
        <position position="186"/>
    </location>
</feature>
<comment type="similarity">
    <text evidence="1">Belongs to the dynein heavy chain family.</text>
</comment>
<dbReference type="PANTHER" id="PTHR46532:SF4">
    <property type="entry name" value="AAA+ ATPASE DOMAIN-CONTAINING PROTEIN"/>
    <property type="match status" value="1"/>
</dbReference>
<proteinExistence type="inferred from homology"/>
<accession>X6LQR9</accession>
<dbReference type="InterPro" id="IPR026983">
    <property type="entry name" value="DHC"/>
</dbReference>
<organism evidence="2 3">
    <name type="scientific">Reticulomyxa filosa</name>
    <dbReference type="NCBI Taxonomy" id="46433"/>
    <lineage>
        <taxon>Eukaryota</taxon>
        <taxon>Sar</taxon>
        <taxon>Rhizaria</taxon>
        <taxon>Retaria</taxon>
        <taxon>Foraminifera</taxon>
        <taxon>Monothalamids</taxon>
        <taxon>Reticulomyxidae</taxon>
        <taxon>Reticulomyxa</taxon>
    </lineage>
</organism>
<dbReference type="EMBL" id="ASPP01031113">
    <property type="protein sequence ID" value="ETO03959.1"/>
    <property type="molecule type" value="Genomic_DNA"/>
</dbReference>
<dbReference type="Proteomes" id="UP000023152">
    <property type="component" value="Unassembled WGS sequence"/>
</dbReference>
<dbReference type="PANTHER" id="PTHR46532">
    <property type="entry name" value="MALE FERTILITY FACTOR KL5"/>
    <property type="match status" value="1"/>
</dbReference>
<dbReference type="OrthoDB" id="286107at2759"/>
<protein>
    <submittedName>
        <fullName evidence="2">Dynein, axonemal, heavy chain 5-like protein</fullName>
    </submittedName>
</protein>
<sequence>VKDFTSLKFVIDAISDVREAESWIENDFLSVFQRYEVLEKYLPPECMTKMEMDNKAILRVSWQRLLDKVEEVRDTVHQLQQPFEQSLLQNVEVFKKDVSDFKQEYDVEGPMVVGLNPIDAMTRLSKFDRKFDTLQRKYELYSSGEKLFGLPQTNYPVIHEIKGQLESLKCLYGVYQDVLTTMDEYK</sequence>
<dbReference type="GO" id="GO:0005858">
    <property type="term" value="C:axonemal dynein complex"/>
    <property type="evidence" value="ECO:0007669"/>
    <property type="project" value="TreeGrafter"/>
</dbReference>
<dbReference type="GO" id="GO:0051959">
    <property type="term" value="F:dynein light intermediate chain binding"/>
    <property type="evidence" value="ECO:0007669"/>
    <property type="project" value="InterPro"/>
</dbReference>
<evidence type="ECO:0000313" key="2">
    <source>
        <dbReference type="EMBL" id="ETO03959.1"/>
    </source>
</evidence>
<keyword evidence="3" id="KW-1185">Reference proteome</keyword>
<comment type="caution">
    <text evidence="2">The sequence shown here is derived from an EMBL/GenBank/DDBJ whole genome shotgun (WGS) entry which is preliminary data.</text>
</comment>